<evidence type="ECO:0000259" key="1">
    <source>
        <dbReference type="Pfam" id="PF00534"/>
    </source>
</evidence>
<dbReference type="GO" id="GO:0016758">
    <property type="term" value="F:hexosyltransferase activity"/>
    <property type="evidence" value="ECO:0007669"/>
    <property type="project" value="TreeGrafter"/>
</dbReference>
<accession>A0A8J8JUF5</accession>
<feature type="domain" description="Glycosyl transferase family 1" evidence="1">
    <location>
        <begin position="191"/>
        <end position="346"/>
    </location>
</feature>
<dbReference type="InterPro" id="IPR050194">
    <property type="entry name" value="Glycosyltransferase_grp1"/>
</dbReference>
<dbReference type="CDD" id="cd03801">
    <property type="entry name" value="GT4_PimA-like"/>
    <property type="match status" value="1"/>
</dbReference>
<dbReference type="Pfam" id="PF13439">
    <property type="entry name" value="Glyco_transf_4"/>
    <property type="match status" value="1"/>
</dbReference>
<dbReference type="InterPro" id="IPR001296">
    <property type="entry name" value="Glyco_trans_1"/>
</dbReference>
<evidence type="ECO:0000259" key="2">
    <source>
        <dbReference type="Pfam" id="PF13439"/>
    </source>
</evidence>
<reference evidence="3" key="1">
    <citation type="submission" date="2019-10" db="EMBL/GenBank/DDBJ databases">
        <title>Draft genome sequence of Panacibacter sp. KCS-6.</title>
        <authorList>
            <person name="Yim K.J."/>
        </authorList>
    </citation>
    <scope>NUCLEOTIDE SEQUENCE</scope>
    <source>
        <strain evidence="3">KCS-6</strain>
    </source>
</reference>
<keyword evidence="4" id="KW-1185">Reference proteome</keyword>
<proteinExistence type="predicted"/>
<dbReference type="Pfam" id="PF00534">
    <property type="entry name" value="Glycos_transf_1"/>
    <property type="match status" value="1"/>
</dbReference>
<dbReference type="AlphaFoldDB" id="A0A8J8JUF5"/>
<dbReference type="InterPro" id="IPR028098">
    <property type="entry name" value="Glyco_trans_4-like_N"/>
</dbReference>
<dbReference type="EMBL" id="WHPF01000011">
    <property type="protein sequence ID" value="NNV56973.1"/>
    <property type="molecule type" value="Genomic_DNA"/>
</dbReference>
<evidence type="ECO:0000313" key="4">
    <source>
        <dbReference type="Proteomes" id="UP000598971"/>
    </source>
</evidence>
<comment type="caution">
    <text evidence="3">The sequence shown here is derived from an EMBL/GenBank/DDBJ whole genome shotgun (WGS) entry which is preliminary data.</text>
</comment>
<sequence>MKGPLSSHKKVLIISSEFPPNTGGIGNHAFHIAQWLSKQQYQVTVLADIAGYSDSPINNFSSTLPFTLIPVLRKEFVVFTYASRMVKALQQAAKSDVIICSGKFSLWLMMAIGICFAGKKRIAVVHGSELDLKQPWAKKLTTKALGYANAIISVSHYTKQFIPATLTQKIPVYIIPNGISIKDFDGFADKEKSTDATLQLITIGSVSERKGQLNVIQALPELLLHYPNLQYHIVGKPVMQPMLEKTINALHLKPYVVFHGIMEQQQMLQLLAQCHIKLMLSNHTSSGDFEGFGIAILEANALGLPAIGSSNSGIADAIKNGETGILVMPADIAAITAATQQIINNYTAFSTAALEWAKQHDWQLIIQQYIAIIEGN</sequence>
<feature type="domain" description="Glycosyltransferase subfamily 4-like N-terminal" evidence="2">
    <location>
        <begin position="23"/>
        <end position="181"/>
    </location>
</feature>
<evidence type="ECO:0000313" key="3">
    <source>
        <dbReference type="EMBL" id="NNV56973.1"/>
    </source>
</evidence>
<dbReference type="Gene3D" id="3.40.50.2000">
    <property type="entry name" value="Glycogen Phosphorylase B"/>
    <property type="match status" value="2"/>
</dbReference>
<organism evidence="3 4">
    <name type="scientific">Limnovirga soli</name>
    <dbReference type="NCBI Taxonomy" id="2656915"/>
    <lineage>
        <taxon>Bacteria</taxon>
        <taxon>Pseudomonadati</taxon>
        <taxon>Bacteroidota</taxon>
        <taxon>Chitinophagia</taxon>
        <taxon>Chitinophagales</taxon>
        <taxon>Chitinophagaceae</taxon>
        <taxon>Limnovirga</taxon>
    </lineage>
</organism>
<dbReference type="SUPFAM" id="SSF53756">
    <property type="entry name" value="UDP-Glycosyltransferase/glycogen phosphorylase"/>
    <property type="match status" value="1"/>
</dbReference>
<name>A0A8J8JUF5_9BACT</name>
<dbReference type="PANTHER" id="PTHR45947:SF3">
    <property type="entry name" value="SULFOQUINOVOSYL TRANSFERASE SQD2"/>
    <property type="match status" value="1"/>
</dbReference>
<dbReference type="RefSeq" id="WP_171608909.1">
    <property type="nucleotide sequence ID" value="NZ_WHPF01000011.1"/>
</dbReference>
<gene>
    <name evidence="3" type="ORF">GD597_15985</name>
</gene>
<dbReference type="Proteomes" id="UP000598971">
    <property type="component" value="Unassembled WGS sequence"/>
</dbReference>
<protein>
    <submittedName>
        <fullName evidence="3">Glycosyltransferase</fullName>
    </submittedName>
</protein>
<dbReference type="PANTHER" id="PTHR45947">
    <property type="entry name" value="SULFOQUINOVOSYL TRANSFERASE SQD2"/>
    <property type="match status" value="1"/>
</dbReference>